<dbReference type="GO" id="GO:0005886">
    <property type="term" value="C:plasma membrane"/>
    <property type="evidence" value="ECO:0007669"/>
    <property type="project" value="TreeGrafter"/>
</dbReference>
<comment type="subcellular location">
    <subcellularLocation>
        <location evidence="1">Membrane</location>
        <topology evidence="1">Multi-pass membrane protein</topology>
    </subcellularLocation>
</comment>
<dbReference type="SUPFAM" id="SSF81338">
    <property type="entry name" value="Aquaporin-like"/>
    <property type="match status" value="1"/>
</dbReference>
<dbReference type="GO" id="GO:0015250">
    <property type="term" value="F:water channel activity"/>
    <property type="evidence" value="ECO:0007669"/>
    <property type="project" value="TreeGrafter"/>
</dbReference>
<organism evidence="8 9">
    <name type="scientific">Mesorhizobium prunaredense</name>
    <dbReference type="NCBI Taxonomy" id="1631249"/>
    <lineage>
        <taxon>Bacteria</taxon>
        <taxon>Pseudomonadati</taxon>
        <taxon>Pseudomonadota</taxon>
        <taxon>Alphaproteobacteria</taxon>
        <taxon>Hyphomicrobiales</taxon>
        <taxon>Phyllobacteriaceae</taxon>
        <taxon>Mesorhizobium</taxon>
    </lineage>
</organism>
<dbReference type="PANTHER" id="PTHR19139:SF199">
    <property type="entry name" value="MIP17260P"/>
    <property type="match status" value="1"/>
</dbReference>
<keyword evidence="5 7" id="KW-0472">Membrane</keyword>
<dbReference type="PANTHER" id="PTHR19139">
    <property type="entry name" value="AQUAPORIN TRANSPORTER"/>
    <property type="match status" value="1"/>
</dbReference>
<dbReference type="InterPro" id="IPR000425">
    <property type="entry name" value="MIP"/>
</dbReference>
<evidence type="ECO:0000256" key="1">
    <source>
        <dbReference type="ARBA" id="ARBA00004141"/>
    </source>
</evidence>
<dbReference type="Pfam" id="PF00230">
    <property type="entry name" value="MIP"/>
    <property type="match status" value="1"/>
</dbReference>
<gene>
    <name evidence="8" type="ORF">BQ8794_290005</name>
</gene>
<dbReference type="Gene3D" id="1.20.1080.10">
    <property type="entry name" value="Glycerol uptake facilitator protein"/>
    <property type="match status" value="1"/>
</dbReference>
<proteinExistence type="inferred from homology"/>
<accession>A0A1R3V8Z1</accession>
<evidence type="ECO:0000256" key="5">
    <source>
        <dbReference type="ARBA" id="ARBA00023136"/>
    </source>
</evidence>
<dbReference type="InterPro" id="IPR034294">
    <property type="entry name" value="Aquaporin_transptr"/>
</dbReference>
<dbReference type="EMBL" id="FTPD01000022">
    <property type="protein sequence ID" value="SIT56395.1"/>
    <property type="molecule type" value="Genomic_DNA"/>
</dbReference>
<dbReference type="STRING" id="1631249.BQ8794_290005"/>
<sequence>MAFAGVVIGLTLAGLHFAIIPVTGTSLNPARSIGPAPFSGSAAIGQLWLFIVAPLIGGAIAGVVAKTRIFEKD</sequence>
<evidence type="ECO:0000313" key="9">
    <source>
        <dbReference type="Proteomes" id="UP000188388"/>
    </source>
</evidence>
<dbReference type="Proteomes" id="UP000188388">
    <property type="component" value="Unassembled WGS sequence"/>
</dbReference>
<comment type="similarity">
    <text evidence="2 6">Belongs to the MIP/aquaporin (TC 1.A.8) family.</text>
</comment>
<keyword evidence="9" id="KW-1185">Reference proteome</keyword>
<keyword evidence="4 7" id="KW-1133">Transmembrane helix</keyword>
<dbReference type="InterPro" id="IPR023271">
    <property type="entry name" value="Aquaporin-like"/>
</dbReference>
<keyword evidence="3 6" id="KW-0812">Transmembrane</keyword>
<reference evidence="9" key="1">
    <citation type="submission" date="2017-01" db="EMBL/GenBank/DDBJ databases">
        <authorList>
            <person name="Brunel B."/>
        </authorList>
    </citation>
    <scope>NUCLEOTIDE SEQUENCE [LARGE SCALE GENOMIC DNA]</scope>
</reference>
<evidence type="ECO:0000256" key="2">
    <source>
        <dbReference type="ARBA" id="ARBA00006175"/>
    </source>
</evidence>
<dbReference type="AlphaFoldDB" id="A0A1R3V8Z1"/>
<feature type="transmembrane region" description="Helical" evidence="7">
    <location>
        <begin position="42"/>
        <end position="65"/>
    </location>
</feature>
<evidence type="ECO:0000313" key="8">
    <source>
        <dbReference type="EMBL" id="SIT56395.1"/>
    </source>
</evidence>
<protein>
    <submittedName>
        <fullName evidence="8">Aquaporin Z</fullName>
    </submittedName>
</protein>
<keyword evidence="6" id="KW-0813">Transport</keyword>
<evidence type="ECO:0000256" key="3">
    <source>
        <dbReference type="ARBA" id="ARBA00022692"/>
    </source>
</evidence>
<name>A0A1R3V8Z1_9HYPH</name>
<evidence type="ECO:0000256" key="7">
    <source>
        <dbReference type="SAM" id="Phobius"/>
    </source>
</evidence>
<evidence type="ECO:0000256" key="4">
    <source>
        <dbReference type="ARBA" id="ARBA00022989"/>
    </source>
</evidence>
<evidence type="ECO:0000256" key="6">
    <source>
        <dbReference type="RuleBase" id="RU000477"/>
    </source>
</evidence>
<dbReference type="PRINTS" id="PR00783">
    <property type="entry name" value="MINTRINSICP"/>
</dbReference>